<dbReference type="GO" id="GO:0016020">
    <property type="term" value="C:membrane"/>
    <property type="evidence" value="ECO:0007669"/>
    <property type="project" value="TreeGrafter"/>
</dbReference>
<protein>
    <submittedName>
        <fullName evidence="2">9278_t:CDS:1</fullName>
    </submittedName>
</protein>
<dbReference type="AlphaFoldDB" id="A0A9N9FDC0"/>
<dbReference type="Gene3D" id="3.40.50.1820">
    <property type="entry name" value="alpha/beta hydrolase"/>
    <property type="match status" value="1"/>
</dbReference>
<name>A0A9N9FDC0_9GLOM</name>
<dbReference type="SUPFAM" id="SSF53474">
    <property type="entry name" value="alpha/beta-Hydrolases"/>
    <property type="match status" value="1"/>
</dbReference>
<sequence length="296" mass="34075">LKMFPYPDSIPWYIQFLANTCGLAICSGADRGQSQVEKPSTYEMEYEDVTLKTVDNVRIKAYICKQVPDEVARNSPTLIYYHANAGNMGHRLPIAQVFYKKFKWNVVMLSYRGYGLSEGSPNEKGMRIDAQAILDYVKNDDILRDTKIIVFGQSIGGAVAIDLVDALIVENTFLSIPKMIPVVFPHLRHFTFLCHQIWSSETAITKIERVPILFLSGSRDGLVPPQHMKALYELAQTRKRWRPFLRGEHNDTAFQPGYYDTIEDFAETMCNIIFERDEKENVTERIARMREFIETK</sequence>
<dbReference type="Proteomes" id="UP000789572">
    <property type="component" value="Unassembled WGS sequence"/>
</dbReference>
<feature type="non-terminal residue" evidence="2">
    <location>
        <position position="296"/>
    </location>
</feature>
<comment type="caution">
    <text evidence="2">The sequence shown here is derived from an EMBL/GenBank/DDBJ whole genome shotgun (WGS) entry which is preliminary data.</text>
</comment>
<keyword evidence="3" id="KW-1185">Reference proteome</keyword>
<organism evidence="2 3">
    <name type="scientific">Paraglomus occultum</name>
    <dbReference type="NCBI Taxonomy" id="144539"/>
    <lineage>
        <taxon>Eukaryota</taxon>
        <taxon>Fungi</taxon>
        <taxon>Fungi incertae sedis</taxon>
        <taxon>Mucoromycota</taxon>
        <taxon>Glomeromycotina</taxon>
        <taxon>Glomeromycetes</taxon>
        <taxon>Paraglomerales</taxon>
        <taxon>Paraglomeraceae</taxon>
        <taxon>Paraglomus</taxon>
    </lineage>
</organism>
<dbReference type="Pfam" id="PF00561">
    <property type="entry name" value="Abhydrolase_1"/>
    <property type="match status" value="1"/>
</dbReference>
<evidence type="ECO:0000313" key="2">
    <source>
        <dbReference type="EMBL" id="CAG8527817.1"/>
    </source>
</evidence>
<dbReference type="OrthoDB" id="10249433at2759"/>
<evidence type="ECO:0000313" key="3">
    <source>
        <dbReference type="Proteomes" id="UP000789572"/>
    </source>
</evidence>
<gene>
    <name evidence="2" type="ORF">POCULU_LOCUS3907</name>
</gene>
<dbReference type="PANTHER" id="PTHR12277:SF81">
    <property type="entry name" value="PROTEIN ABHD13"/>
    <property type="match status" value="1"/>
</dbReference>
<dbReference type="InterPro" id="IPR029058">
    <property type="entry name" value="AB_hydrolase_fold"/>
</dbReference>
<dbReference type="EMBL" id="CAJVPJ010000466">
    <property type="protein sequence ID" value="CAG8527817.1"/>
    <property type="molecule type" value="Genomic_DNA"/>
</dbReference>
<dbReference type="InterPro" id="IPR000073">
    <property type="entry name" value="AB_hydrolase_1"/>
</dbReference>
<feature type="domain" description="AB hydrolase-1" evidence="1">
    <location>
        <begin position="76"/>
        <end position="160"/>
    </location>
</feature>
<proteinExistence type="predicted"/>
<dbReference type="GO" id="GO:0008474">
    <property type="term" value="F:palmitoyl-(protein) hydrolase activity"/>
    <property type="evidence" value="ECO:0007669"/>
    <property type="project" value="TreeGrafter"/>
</dbReference>
<dbReference type="PANTHER" id="PTHR12277">
    <property type="entry name" value="ALPHA/BETA HYDROLASE DOMAIN-CONTAINING PROTEIN"/>
    <property type="match status" value="1"/>
</dbReference>
<accession>A0A9N9FDC0</accession>
<reference evidence="2" key="1">
    <citation type="submission" date="2021-06" db="EMBL/GenBank/DDBJ databases">
        <authorList>
            <person name="Kallberg Y."/>
            <person name="Tangrot J."/>
            <person name="Rosling A."/>
        </authorList>
    </citation>
    <scope>NUCLEOTIDE SEQUENCE</scope>
    <source>
        <strain evidence="2">IA702</strain>
    </source>
</reference>
<evidence type="ECO:0000259" key="1">
    <source>
        <dbReference type="Pfam" id="PF00561"/>
    </source>
</evidence>